<proteinExistence type="predicted"/>
<dbReference type="Proteomes" id="UP000756921">
    <property type="component" value="Unassembled WGS sequence"/>
</dbReference>
<evidence type="ECO:0000256" key="1">
    <source>
        <dbReference type="SAM" id="MobiDB-lite"/>
    </source>
</evidence>
<name>A0A9P6GGP8_9PLEO</name>
<evidence type="ECO:0000313" key="3">
    <source>
        <dbReference type="Proteomes" id="UP000756921"/>
    </source>
</evidence>
<dbReference type="AlphaFoldDB" id="A0A9P6GGP8"/>
<evidence type="ECO:0000313" key="2">
    <source>
        <dbReference type="EMBL" id="KAF9733849.1"/>
    </source>
</evidence>
<feature type="region of interest" description="Disordered" evidence="1">
    <location>
        <begin position="49"/>
        <end position="70"/>
    </location>
</feature>
<dbReference type="EMBL" id="WJXW01000008">
    <property type="protein sequence ID" value="KAF9733849.1"/>
    <property type="molecule type" value="Genomic_DNA"/>
</dbReference>
<organism evidence="2 3">
    <name type="scientific">Paraphaeosphaeria minitans</name>
    <dbReference type="NCBI Taxonomy" id="565426"/>
    <lineage>
        <taxon>Eukaryota</taxon>
        <taxon>Fungi</taxon>
        <taxon>Dikarya</taxon>
        <taxon>Ascomycota</taxon>
        <taxon>Pezizomycotina</taxon>
        <taxon>Dothideomycetes</taxon>
        <taxon>Pleosporomycetidae</taxon>
        <taxon>Pleosporales</taxon>
        <taxon>Massarineae</taxon>
        <taxon>Didymosphaeriaceae</taxon>
        <taxon>Paraphaeosphaeria</taxon>
    </lineage>
</organism>
<sequence length="338" mass="37635">MGKRKRNPESPASSAEDAAIILLTTELSSVQRTLLMPLLSKLLENQCQPSKATPANREASAQREIPGTAPSTALESLSRFPSGPLGVFLFKLLASLPQIRNFFSVGQDKVIARVFEQSDARIEVLRQFSHFKELTRSDKFRRLLADRNLAVAHEQYHKGKAAVADFAATLKHQRPEDKGLAIDGIYRGRSWRDLERMVKVSGISAVFCCEHTLFKKNVRASQTEELAGFLRETTFAPILQLAEELSSLLEASQRAFDAEMSRPRVVVQPIPAPCVPPLSQQQPEDFSQAVLENAPTQLYFDDINRNVEDMGLNNLWNFGAIEPLTFPQSPTEHPGALV</sequence>
<comment type="caution">
    <text evidence="2">The sequence shown here is derived from an EMBL/GenBank/DDBJ whole genome shotgun (WGS) entry which is preliminary data.</text>
</comment>
<dbReference type="OrthoDB" id="10597133at2759"/>
<keyword evidence="3" id="KW-1185">Reference proteome</keyword>
<accession>A0A9P6GGP8</accession>
<gene>
    <name evidence="2" type="ORF">PMIN01_08192</name>
</gene>
<reference evidence="2" key="1">
    <citation type="journal article" date="2020" name="Mol. Plant Microbe Interact.">
        <title>Genome Sequence of the Biocontrol Agent Coniothyrium minitans strain Conio (IMI 134523).</title>
        <authorList>
            <person name="Patel D."/>
            <person name="Shittu T.A."/>
            <person name="Baroncelli R."/>
            <person name="Muthumeenakshi S."/>
            <person name="Osborne T.H."/>
            <person name="Janganan T.K."/>
            <person name="Sreenivasaprasad S."/>
        </authorList>
    </citation>
    <scope>NUCLEOTIDE SEQUENCE</scope>
    <source>
        <strain evidence="2">Conio</strain>
    </source>
</reference>
<protein>
    <submittedName>
        <fullName evidence="2">Uncharacterized protein</fullName>
    </submittedName>
</protein>